<feature type="domain" description="AAA+ ATPase" evidence="7">
    <location>
        <begin position="229"/>
        <end position="381"/>
    </location>
</feature>
<dbReference type="InterPro" id="IPR027417">
    <property type="entry name" value="P-loop_NTPase"/>
</dbReference>
<dbReference type="Gene3D" id="6.10.280.40">
    <property type="match status" value="1"/>
</dbReference>
<dbReference type="InterPro" id="IPR003960">
    <property type="entry name" value="ATPase_AAA_CS"/>
</dbReference>
<feature type="chain" id="PRO_5044576393" description="AAA+ ATPase domain-containing protein" evidence="6">
    <location>
        <begin position="25"/>
        <end position="460"/>
    </location>
</feature>
<dbReference type="SUPFAM" id="SSF52540">
    <property type="entry name" value="P-loop containing nucleoside triphosphate hydrolases"/>
    <property type="match status" value="1"/>
</dbReference>
<evidence type="ECO:0000313" key="8">
    <source>
        <dbReference type="EMBL" id="PNR49072.1"/>
    </source>
</evidence>
<evidence type="ECO:0000256" key="6">
    <source>
        <dbReference type="SAM" id="SignalP"/>
    </source>
</evidence>
<dbReference type="EnsemblPlants" id="Pp3c8_710V3.3">
    <property type="protein sequence ID" value="Pp3c8_710V3.3"/>
    <property type="gene ID" value="Pp3c8_710"/>
</dbReference>
<keyword evidence="3" id="KW-0460">Magnesium</keyword>
<dbReference type="InterPro" id="IPR003593">
    <property type="entry name" value="AAA+_ATPase"/>
</dbReference>
<dbReference type="Pfam" id="PF25568">
    <property type="entry name" value="AAA_lid_At3g28540"/>
    <property type="match status" value="1"/>
</dbReference>
<dbReference type="STRING" id="3218.A0A2K1K5N3"/>
<dbReference type="Pfam" id="PF00004">
    <property type="entry name" value="AAA"/>
    <property type="match status" value="1"/>
</dbReference>
<comment type="similarity">
    <text evidence="2">Belongs to the AAA ATPase family. BCS1 subfamily.</text>
</comment>
<evidence type="ECO:0000256" key="5">
    <source>
        <dbReference type="RuleBase" id="RU003651"/>
    </source>
</evidence>
<dbReference type="GO" id="GO:0005524">
    <property type="term" value="F:ATP binding"/>
    <property type="evidence" value="ECO:0007669"/>
    <property type="project" value="UniProtKB-KW"/>
</dbReference>
<dbReference type="PaxDb" id="3218-PP1S325_27V6.1"/>
<dbReference type="SMART" id="SM00382">
    <property type="entry name" value="AAA"/>
    <property type="match status" value="1"/>
</dbReference>
<protein>
    <recommendedName>
        <fullName evidence="7">AAA+ ATPase domain-containing protein</fullName>
    </recommendedName>
</protein>
<dbReference type="CDD" id="cd19510">
    <property type="entry name" value="RecA-like_BCS1"/>
    <property type="match status" value="1"/>
</dbReference>
<keyword evidence="6" id="KW-0732">Signal</keyword>
<dbReference type="OMA" id="ANRCNGE"/>
<organism evidence="8">
    <name type="scientific">Physcomitrium patens</name>
    <name type="common">Spreading-leaved earth moss</name>
    <name type="synonym">Physcomitrella patens</name>
    <dbReference type="NCBI Taxonomy" id="3218"/>
    <lineage>
        <taxon>Eukaryota</taxon>
        <taxon>Viridiplantae</taxon>
        <taxon>Streptophyta</taxon>
        <taxon>Embryophyta</taxon>
        <taxon>Bryophyta</taxon>
        <taxon>Bryophytina</taxon>
        <taxon>Bryopsida</taxon>
        <taxon>Funariidae</taxon>
        <taxon>Funariales</taxon>
        <taxon>Funariaceae</taxon>
        <taxon>Physcomitrium</taxon>
    </lineage>
</organism>
<comment type="cofactor">
    <cofactor evidence="1">
        <name>Mg(2+)</name>
        <dbReference type="ChEBI" id="CHEBI:18420"/>
    </cofactor>
</comment>
<feature type="signal peptide" evidence="6">
    <location>
        <begin position="1"/>
        <end position="24"/>
    </location>
</feature>
<evidence type="ECO:0000313" key="9">
    <source>
        <dbReference type="EnsemblPlants" id="Pp3c8_710V3.1"/>
    </source>
</evidence>
<keyword evidence="5" id="KW-0547">Nucleotide-binding</keyword>
<reference evidence="8 10" key="2">
    <citation type="journal article" date="2018" name="Plant J.">
        <title>The Physcomitrella patens chromosome-scale assembly reveals moss genome structure and evolution.</title>
        <authorList>
            <person name="Lang D."/>
            <person name="Ullrich K.K."/>
            <person name="Murat F."/>
            <person name="Fuchs J."/>
            <person name="Jenkins J."/>
            <person name="Haas F.B."/>
            <person name="Piednoel M."/>
            <person name="Gundlach H."/>
            <person name="Van Bel M."/>
            <person name="Meyberg R."/>
            <person name="Vives C."/>
            <person name="Morata J."/>
            <person name="Symeonidi A."/>
            <person name="Hiss M."/>
            <person name="Muchero W."/>
            <person name="Kamisugi Y."/>
            <person name="Saleh O."/>
            <person name="Blanc G."/>
            <person name="Decker E.L."/>
            <person name="van Gessel N."/>
            <person name="Grimwood J."/>
            <person name="Hayes R.D."/>
            <person name="Graham S.W."/>
            <person name="Gunter L.E."/>
            <person name="McDaniel S.F."/>
            <person name="Hoernstein S.N.W."/>
            <person name="Larsson A."/>
            <person name="Li F.W."/>
            <person name="Perroud P.F."/>
            <person name="Phillips J."/>
            <person name="Ranjan P."/>
            <person name="Rokshar D.S."/>
            <person name="Rothfels C.J."/>
            <person name="Schneider L."/>
            <person name="Shu S."/>
            <person name="Stevenson D.W."/>
            <person name="Thummler F."/>
            <person name="Tillich M."/>
            <person name="Villarreal Aguilar J.C."/>
            <person name="Widiez T."/>
            <person name="Wong G.K."/>
            <person name="Wymore A."/>
            <person name="Zhang Y."/>
            <person name="Zimmer A.D."/>
            <person name="Quatrano R.S."/>
            <person name="Mayer K.F.X."/>
            <person name="Goodstein D."/>
            <person name="Casacuberta J.M."/>
            <person name="Vandepoele K."/>
            <person name="Reski R."/>
            <person name="Cuming A.C."/>
            <person name="Tuskan G.A."/>
            <person name="Maumus F."/>
            <person name="Salse J."/>
            <person name="Schmutz J."/>
            <person name="Rensing S.A."/>
        </authorList>
    </citation>
    <scope>NUCLEOTIDE SEQUENCE [LARGE SCALE GENOMIC DNA]</scope>
    <source>
        <strain evidence="9 10">cv. Gransden 2004</strain>
    </source>
</reference>
<evidence type="ECO:0000259" key="7">
    <source>
        <dbReference type="SMART" id="SM00382"/>
    </source>
</evidence>
<reference evidence="8 10" key="1">
    <citation type="journal article" date="2008" name="Science">
        <title>The Physcomitrella genome reveals evolutionary insights into the conquest of land by plants.</title>
        <authorList>
            <person name="Rensing S."/>
            <person name="Lang D."/>
            <person name="Zimmer A."/>
            <person name="Terry A."/>
            <person name="Salamov A."/>
            <person name="Shapiro H."/>
            <person name="Nishiyama T."/>
            <person name="Perroud P.-F."/>
            <person name="Lindquist E."/>
            <person name="Kamisugi Y."/>
            <person name="Tanahashi T."/>
            <person name="Sakakibara K."/>
            <person name="Fujita T."/>
            <person name="Oishi K."/>
            <person name="Shin-I T."/>
            <person name="Kuroki Y."/>
            <person name="Toyoda A."/>
            <person name="Suzuki Y."/>
            <person name="Hashimoto A."/>
            <person name="Yamaguchi K."/>
            <person name="Sugano A."/>
            <person name="Kohara Y."/>
            <person name="Fujiyama A."/>
            <person name="Anterola A."/>
            <person name="Aoki S."/>
            <person name="Ashton N."/>
            <person name="Barbazuk W.B."/>
            <person name="Barker E."/>
            <person name="Bennetzen J."/>
            <person name="Bezanilla M."/>
            <person name="Blankenship R."/>
            <person name="Cho S.H."/>
            <person name="Dutcher S."/>
            <person name="Estelle M."/>
            <person name="Fawcett J.A."/>
            <person name="Gundlach H."/>
            <person name="Hanada K."/>
            <person name="Heyl A."/>
            <person name="Hicks K.A."/>
            <person name="Hugh J."/>
            <person name="Lohr M."/>
            <person name="Mayer K."/>
            <person name="Melkozernov A."/>
            <person name="Murata T."/>
            <person name="Nelson D."/>
            <person name="Pils B."/>
            <person name="Prigge M."/>
            <person name="Reiss B."/>
            <person name="Renner T."/>
            <person name="Rombauts S."/>
            <person name="Rushton P."/>
            <person name="Sanderfoot A."/>
            <person name="Schween G."/>
            <person name="Shiu S.-H."/>
            <person name="Stueber K."/>
            <person name="Theodoulou F.L."/>
            <person name="Tu H."/>
            <person name="Van de Peer Y."/>
            <person name="Verrier P.J."/>
            <person name="Waters E."/>
            <person name="Wood A."/>
            <person name="Yang L."/>
            <person name="Cove D."/>
            <person name="Cuming A."/>
            <person name="Hasebe M."/>
            <person name="Lucas S."/>
            <person name="Mishler D.B."/>
            <person name="Reski R."/>
            <person name="Grigoriev I."/>
            <person name="Quatrano R.S."/>
            <person name="Boore J.L."/>
        </authorList>
    </citation>
    <scope>NUCLEOTIDE SEQUENCE [LARGE SCALE GENOMIC DNA]</scope>
    <source>
        <strain evidence="9 10">cv. Gransden 2004</strain>
    </source>
</reference>
<evidence type="ECO:0000256" key="4">
    <source>
        <dbReference type="ARBA" id="ARBA00049360"/>
    </source>
</evidence>
<dbReference type="EnsemblPlants" id="Pp3c8_710V3.1">
    <property type="protein sequence ID" value="Pp3c8_710V3.1"/>
    <property type="gene ID" value="Pp3c8_710"/>
</dbReference>
<dbReference type="GeneID" id="112285474"/>
<dbReference type="EnsemblPlants" id="Pp3c8_710V3.2">
    <property type="protein sequence ID" value="Pp3c8_710V3.2"/>
    <property type="gene ID" value="Pp3c8_710"/>
</dbReference>
<accession>A0A2K1K5N3</accession>
<dbReference type="InterPro" id="IPR025753">
    <property type="entry name" value="AAA_N_dom"/>
</dbReference>
<dbReference type="OrthoDB" id="10251412at2759"/>
<dbReference type="Proteomes" id="UP000006727">
    <property type="component" value="Chromosome 8"/>
</dbReference>
<evidence type="ECO:0000313" key="10">
    <source>
        <dbReference type="Proteomes" id="UP000006727"/>
    </source>
</evidence>
<name>A0A2K1K5N3_PHYPA</name>
<comment type="catalytic activity">
    <reaction evidence="4">
        <text>ATP + H2O = ADP + phosphate + H(+)</text>
        <dbReference type="Rhea" id="RHEA:13065"/>
        <dbReference type="ChEBI" id="CHEBI:15377"/>
        <dbReference type="ChEBI" id="CHEBI:15378"/>
        <dbReference type="ChEBI" id="CHEBI:30616"/>
        <dbReference type="ChEBI" id="CHEBI:43474"/>
        <dbReference type="ChEBI" id="CHEBI:456216"/>
    </reaction>
</comment>
<keyword evidence="5" id="KW-0067">ATP-binding</keyword>
<dbReference type="PANTHER" id="PTHR23070">
    <property type="entry name" value="BCS1 AAA-TYPE ATPASE"/>
    <property type="match status" value="1"/>
</dbReference>
<dbReference type="Gramene" id="Pp3c8_710V3.2">
    <property type="protein sequence ID" value="Pp3c8_710V3.2"/>
    <property type="gene ID" value="Pp3c8_710"/>
</dbReference>
<evidence type="ECO:0000256" key="2">
    <source>
        <dbReference type="ARBA" id="ARBA00007448"/>
    </source>
</evidence>
<dbReference type="Gramene" id="Pp3c8_710V3.3">
    <property type="protein sequence ID" value="Pp3c8_710V3.3"/>
    <property type="gene ID" value="Pp3c8_710"/>
</dbReference>
<dbReference type="Gramene" id="Pp3c8_710V3.1">
    <property type="protein sequence ID" value="Pp3c8_710V3.1"/>
    <property type="gene ID" value="Pp3c8_710"/>
</dbReference>
<dbReference type="AlphaFoldDB" id="A0A2K1K5N3"/>
<evidence type="ECO:0000256" key="3">
    <source>
        <dbReference type="ARBA" id="ARBA00022842"/>
    </source>
</evidence>
<dbReference type="RefSeq" id="XP_024382103.1">
    <property type="nucleotide sequence ID" value="XM_024526335.2"/>
</dbReference>
<dbReference type="InterPro" id="IPR050747">
    <property type="entry name" value="Mitochondrial_chaperone_BCS1"/>
</dbReference>
<dbReference type="GO" id="GO:0016887">
    <property type="term" value="F:ATP hydrolysis activity"/>
    <property type="evidence" value="ECO:0007669"/>
    <property type="project" value="InterPro"/>
</dbReference>
<dbReference type="EMBL" id="ABEU02000008">
    <property type="protein sequence ID" value="PNR49072.1"/>
    <property type="molecule type" value="Genomic_DNA"/>
</dbReference>
<dbReference type="InterPro" id="IPR003959">
    <property type="entry name" value="ATPase_AAA_core"/>
</dbReference>
<dbReference type="InterPro" id="IPR058017">
    <property type="entry name" value="At3g28540-like_C"/>
</dbReference>
<proteinExistence type="inferred from homology"/>
<dbReference type="Pfam" id="PF14363">
    <property type="entry name" value="AAA_assoc"/>
    <property type="match status" value="1"/>
</dbReference>
<sequence>MFKMEFSYLWTILGCLAFLRGLLPLEIAEAINRGLRRLNSHWMPYVVFEIPEFEGASINELYKNVQLHLTAKGLCRSARKTVLCRMKNSANTISTLAGGEAVMETFEGAKIWWTHTVHGNKATDGSSQDQRSYTMKVHKHDRDRVISAYLDVIRENAYNFQHKNREMLLYSNNRSTYSSGRHLWQAVHFKHPSTFDTLAMDSSQLQSVKADLDSFVAGKEYFQRVGRPWKRGYLLYGPAGSGKSSMIAAIANYLKWDVFDLELTQVRSNSELKQLLIQTTNKSVIVIEDIDCSVCLAHPRLRRKKPSYYETSSLESSEEGTPEGVEKRITLSGLLNFTDGLWSCCGNERILIFTTNHIEKLDDALLRPGRMDLHIHMSFCTYAAFKTLVLNYLMVDSHLLFPKVETLLRSGAKVTPAQVSEIMIQRRDNPSGALEELVSSLEHQILSTGKIHPESHKSTY</sequence>
<keyword evidence="10" id="KW-1185">Reference proteome</keyword>
<dbReference type="GO" id="GO:0006950">
    <property type="term" value="P:response to stress"/>
    <property type="evidence" value="ECO:0007669"/>
    <property type="project" value="UniProtKB-ARBA"/>
</dbReference>
<dbReference type="PROSITE" id="PS00674">
    <property type="entry name" value="AAA"/>
    <property type="match status" value="1"/>
</dbReference>
<reference evidence="9" key="3">
    <citation type="submission" date="2020-12" db="UniProtKB">
        <authorList>
            <consortium name="EnsemblPlants"/>
        </authorList>
    </citation>
    <scope>IDENTIFICATION</scope>
</reference>
<gene>
    <name evidence="9" type="primary">LOC112285474</name>
    <name evidence="8" type="ORF">PHYPA_010968</name>
</gene>
<dbReference type="Gene3D" id="3.40.50.300">
    <property type="entry name" value="P-loop containing nucleotide triphosphate hydrolases"/>
    <property type="match status" value="1"/>
</dbReference>
<evidence type="ECO:0000256" key="1">
    <source>
        <dbReference type="ARBA" id="ARBA00001946"/>
    </source>
</evidence>